<keyword evidence="6" id="KW-1185">Reference proteome</keyword>
<evidence type="ECO:0000256" key="2">
    <source>
        <dbReference type="ARBA" id="ARBA00023054"/>
    </source>
</evidence>
<evidence type="ECO:0000256" key="3">
    <source>
        <dbReference type="SAM" id="Coils"/>
    </source>
</evidence>
<dbReference type="AlphaFoldDB" id="A0A6B2H7U5"/>
<keyword evidence="4" id="KW-1133">Transmembrane helix</keyword>
<dbReference type="EMBL" id="JAAEAA010000005">
    <property type="protein sequence ID" value="NDK55392.1"/>
    <property type="molecule type" value="Genomic_DNA"/>
</dbReference>
<proteinExistence type="predicted"/>
<comment type="subcellular location">
    <subcellularLocation>
        <location evidence="1">Cell envelope</location>
    </subcellularLocation>
</comment>
<feature type="coiled-coil region" evidence="3">
    <location>
        <begin position="138"/>
        <end position="235"/>
    </location>
</feature>
<dbReference type="GO" id="GO:0030313">
    <property type="term" value="C:cell envelope"/>
    <property type="evidence" value="ECO:0007669"/>
    <property type="project" value="UniProtKB-SubCell"/>
</dbReference>
<dbReference type="Gene3D" id="2.40.30.170">
    <property type="match status" value="1"/>
</dbReference>
<evidence type="ECO:0000256" key="1">
    <source>
        <dbReference type="ARBA" id="ARBA00004196"/>
    </source>
</evidence>
<dbReference type="PANTHER" id="PTHR32347">
    <property type="entry name" value="EFFLUX SYSTEM COMPONENT YKNX-RELATED"/>
    <property type="match status" value="1"/>
</dbReference>
<dbReference type="InterPro" id="IPR050465">
    <property type="entry name" value="UPF0194_transport"/>
</dbReference>
<evidence type="ECO:0000313" key="5">
    <source>
        <dbReference type="EMBL" id="NDK55392.1"/>
    </source>
</evidence>
<keyword evidence="4" id="KW-0472">Membrane</keyword>
<dbReference type="Gene3D" id="2.40.420.20">
    <property type="match status" value="1"/>
</dbReference>
<keyword evidence="4" id="KW-0812">Transmembrane</keyword>
<dbReference type="Gene3D" id="2.40.50.100">
    <property type="match status" value="1"/>
</dbReference>
<accession>A0A6B2H7U5</accession>
<reference evidence="5 6" key="1">
    <citation type="submission" date="2020-01" db="EMBL/GenBank/DDBJ databases">
        <authorList>
            <person name="Kim M.K."/>
        </authorList>
    </citation>
    <scope>NUCLEOTIDE SEQUENCE [LARGE SCALE GENOMIC DNA]</scope>
    <source>
        <strain evidence="5 6">BT213</strain>
    </source>
</reference>
<evidence type="ECO:0000313" key="6">
    <source>
        <dbReference type="Proteomes" id="UP000478546"/>
    </source>
</evidence>
<sequence>MDRELSATTKQVNKRKRYWQLGIAVALLALAVFGFRTLITPTINREALRTAVVEQGPVIATISASGVVVPEQEQVITSPIQARIEQVLLKAGEQVKTGDQILLLDRAYTQLAYDKLKDEQQLNQHKSVQLRLNLRKTLNQLASQLTIKQLRVKSLQAQLQDEKYLLKIGGTTQESVNQAELNLRIAQQELSEIQQDMATERELLKADEQELGYTLAMQSRSIEELQRKMEQAEVRATHKGVITWVKNEIGSTVNAGDVIARLADLSSYKIKATISDSFAEQLKVGGSTIVRINDTDLQGIISSIEPTVSNGIVTFYVALQDKAHALLRPSLRVDVFVTTASKGNVLRVKNGPYFNSAKGQQVFVVQGNEILRKPATIGVSNVDFVELEDGVKPGDVVVISDMAEYEHTEKIKLK</sequence>
<protein>
    <submittedName>
        <fullName evidence="5">HlyD family efflux transporter periplasmic adaptor subunit</fullName>
    </submittedName>
</protein>
<name>A0A6B2H7U5_9BACT</name>
<dbReference type="Proteomes" id="UP000478546">
    <property type="component" value="Unassembled WGS sequence"/>
</dbReference>
<organism evidence="5 6">
    <name type="scientific">Pontibacter fetidus</name>
    <dbReference type="NCBI Taxonomy" id="2700082"/>
    <lineage>
        <taxon>Bacteria</taxon>
        <taxon>Pseudomonadati</taxon>
        <taxon>Bacteroidota</taxon>
        <taxon>Cytophagia</taxon>
        <taxon>Cytophagales</taxon>
        <taxon>Hymenobacteraceae</taxon>
        <taxon>Pontibacter</taxon>
    </lineage>
</organism>
<dbReference type="RefSeq" id="WP_162345442.1">
    <property type="nucleotide sequence ID" value="NZ_JAAEAA010000005.1"/>
</dbReference>
<dbReference type="PANTHER" id="PTHR32347:SF14">
    <property type="entry name" value="EFFLUX SYSTEM COMPONENT YKNX-RELATED"/>
    <property type="match status" value="1"/>
</dbReference>
<comment type="caution">
    <text evidence="5">The sequence shown here is derived from an EMBL/GenBank/DDBJ whole genome shotgun (WGS) entry which is preliminary data.</text>
</comment>
<gene>
    <name evidence="5" type="ORF">GWO68_05640</name>
</gene>
<dbReference type="Gene3D" id="1.10.287.470">
    <property type="entry name" value="Helix hairpin bin"/>
    <property type="match status" value="1"/>
</dbReference>
<feature type="transmembrane region" description="Helical" evidence="4">
    <location>
        <begin position="21"/>
        <end position="39"/>
    </location>
</feature>
<evidence type="ECO:0000256" key="4">
    <source>
        <dbReference type="SAM" id="Phobius"/>
    </source>
</evidence>
<keyword evidence="2 3" id="KW-0175">Coiled coil</keyword>